<evidence type="ECO:0000313" key="3">
    <source>
        <dbReference type="EMBL" id="SVE20432.1"/>
    </source>
</evidence>
<organism evidence="3">
    <name type="scientific">marine metagenome</name>
    <dbReference type="NCBI Taxonomy" id="408172"/>
    <lineage>
        <taxon>unclassified sequences</taxon>
        <taxon>metagenomes</taxon>
        <taxon>ecological metagenomes</taxon>
    </lineage>
</organism>
<evidence type="ECO:0000256" key="1">
    <source>
        <dbReference type="SAM" id="MobiDB-lite"/>
    </source>
</evidence>
<dbReference type="AlphaFoldDB" id="A0A383BKK9"/>
<gene>
    <name evidence="3" type="ORF">METZ01_LOCUS473286</name>
</gene>
<feature type="compositionally biased region" description="Pro residues" evidence="1">
    <location>
        <begin position="51"/>
        <end position="67"/>
    </location>
</feature>
<dbReference type="SUPFAM" id="SSF55277">
    <property type="entry name" value="GYF domain"/>
    <property type="match status" value="1"/>
</dbReference>
<reference evidence="3" key="1">
    <citation type="submission" date="2018-05" db="EMBL/GenBank/DDBJ databases">
        <authorList>
            <person name="Lanie J.A."/>
            <person name="Ng W.-L."/>
            <person name="Kazmierczak K.M."/>
            <person name="Andrzejewski T.M."/>
            <person name="Davidsen T.M."/>
            <person name="Wayne K.J."/>
            <person name="Tettelin H."/>
            <person name="Glass J.I."/>
            <person name="Rusch D."/>
            <person name="Podicherti R."/>
            <person name="Tsui H.-C.T."/>
            <person name="Winkler M.E."/>
        </authorList>
    </citation>
    <scope>NUCLEOTIDE SEQUENCE</scope>
</reference>
<sequence length="75" mass="8146">MKFWLFRNDNTEGPFSIDELQNRLQDGELSLEDKICPMGESDWQPLSTIAAPPPPPEGGLTPPPPPTGDEAAPTS</sequence>
<accession>A0A383BKK9</accession>
<dbReference type="InterPro" id="IPR025640">
    <property type="entry name" value="GYF_2"/>
</dbReference>
<evidence type="ECO:0000259" key="2">
    <source>
        <dbReference type="Pfam" id="PF14237"/>
    </source>
</evidence>
<proteinExistence type="predicted"/>
<dbReference type="EMBL" id="UINC01201202">
    <property type="protein sequence ID" value="SVE20432.1"/>
    <property type="molecule type" value="Genomic_DNA"/>
</dbReference>
<dbReference type="InterPro" id="IPR035445">
    <property type="entry name" value="GYF-like_dom_sf"/>
</dbReference>
<protein>
    <recommendedName>
        <fullName evidence="2">GYF domain-containing protein</fullName>
    </recommendedName>
</protein>
<dbReference type="Pfam" id="PF14237">
    <property type="entry name" value="GYF_2"/>
    <property type="match status" value="1"/>
</dbReference>
<feature type="domain" description="GYF" evidence="2">
    <location>
        <begin position="6"/>
        <end position="50"/>
    </location>
</feature>
<name>A0A383BKK9_9ZZZZ</name>
<feature type="non-terminal residue" evidence="3">
    <location>
        <position position="75"/>
    </location>
</feature>
<feature type="region of interest" description="Disordered" evidence="1">
    <location>
        <begin position="37"/>
        <end position="75"/>
    </location>
</feature>